<name>A0A409X9P2_PSICY</name>
<comment type="pathway">
    <text evidence="13">Amino-acid biosynthesis; L-isoleucine biosynthesis; L-isoleucine from 2-oxobutanoate: step 3/4.</text>
</comment>
<evidence type="ECO:0000256" key="2">
    <source>
        <dbReference type="ARBA" id="ARBA00006486"/>
    </source>
</evidence>
<keyword evidence="5" id="KW-0479">Metal-binding</keyword>
<evidence type="ECO:0000259" key="17">
    <source>
        <dbReference type="Pfam" id="PF00920"/>
    </source>
</evidence>
<dbReference type="NCBIfam" id="NF002068">
    <property type="entry name" value="PRK00911.1"/>
    <property type="match status" value="1"/>
</dbReference>
<accession>A0A409X9P2</accession>
<dbReference type="Proteomes" id="UP000283269">
    <property type="component" value="Unassembled WGS sequence"/>
</dbReference>
<dbReference type="STRING" id="93625.A0A409X9P2"/>
<keyword evidence="10" id="KW-0100">Branched-chain amino acid biosynthesis</keyword>
<evidence type="ECO:0000256" key="11">
    <source>
        <dbReference type="ARBA" id="ARBA00029304"/>
    </source>
</evidence>
<dbReference type="PROSITE" id="PS00887">
    <property type="entry name" value="ILVD_EDD_2"/>
    <property type="match status" value="1"/>
</dbReference>
<dbReference type="Gene3D" id="3.50.30.80">
    <property type="entry name" value="IlvD/EDD C-terminal domain-like"/>
    <property type="match status" value="1"/>
</dbReference>
<dbReference type="GO" id="GO:0046872">
    <property type="term" value="F:metal ion binding"/>
    <property type="evidence" value="ECO:0007669"/>
    <property type="project" value="UniProtKB-KW"/>
</dbReference>
<dbReference type="UniPathway" id="UPA00047">
    <property type="reaction ID" value="UER00057"/>
</dbReference>
<proteinExistence type="inferred from homology"/>
<evidence type="ECO:0000256" key="4">
    <source>
        <dbReference type="ARBA" id="ARBA00022714"/>
    </source>
</evidence>
<sequence>MSSEGEVQIHSISRPSSGSPILNKISCQITQNKIRGGAQAMLYAVGLDENDMHKPQIGISPVWWEGNPCNSHLLDLAKHVKEGCRQEDLVGLIFNTIGVSDAITMGTDGMRYSLPSRDVIADSIEAVVMAQHYDGNISLPGCDKNMPGCFMAAVRHNRPTIIVYGGTIQAGSFSLDCPSMGKEKGGTVNISDAFESYGAFAVGKITDEQRFDVVRHACPGAGACGGMYTANTMSSALEVLGMSLPYSSSIPAAYPEKVQECIRAAKYLKNLLVFDIKPRDILTRNSFLNAIVIITVLGGSTNAVLHLLAMARAAEINLTIDDFQMIADKTPFLADLMPSGRYYMEDIHNIGGIPAILKYLLNHTDLIDGSQLTVTGKTLSENLEDVAELNFDKQDIFRPLSNPIKPTGHLTILRGNLAPGTAVAKLTGKEGLRFEVLGFFFRLFVLSDLVFSLEGFYTLLEKGEITAGMVLIFRYQGPKGAPGMPEMLGPTAAIAGAGLANSTALITDGRFSGASRGFIIGHVVPEARLGGPIALVKDGDRIVIDSATRQIDWFVDEEEQKRRKDEWIASDKVH</sequence>
<evidence type="ECO:0000256" key="15">
    <source>
        <dbReference type="ARBA" id="ARBA00034078"/>
    </source>
</evidence>
<dbReference type="FunFam" id="3.50.30.80:FF:000001">
    <property type="entry name" value="Dihydroxy-acid dehydratase"/>
    <property type="match status" value="1"/>
</dbReference>
<dbReference type="SUPFAM" id="SSF143975">
    <property type="entry name" value="IlvD/EDD N-terminal domain-like"/>
    <property type="match status" value="1"/>
</dbReference>
<dbReference type="GO" id="GO:0009099">
    <property type="term" value="P:L-valine biosynthetic process"/>
    <property type="evidence" value="ECO:0007669"/>
    <property type="project" value="UniProtKB-UniPathway"/>
</dbReference>
<comment type="catalytic activity">
    <reaction evidence="11">
        <text>(2R)-2,3-dihydroxy-3-methylbutanoate = 3-methyl-2-oxobutanoate + H2O</text>
        <dbReference type="Rhea" id="RHEA:24809"/>
        <dbReference type="ChEBI" id="CHEBI:11851"/>
        <dbReference type="ChEBI" id="CHEBI:15377"/>
        <dbReference type="ChEBI" id="CHEBI:49072"/>
        <dbReference type="EC" id="4.2.1.9"/>
    </reaction>
    <physiologicalReaction direction="left-to-right" evidence="11">
        <dbReference type="Rhea" id="RHEA:24810"/>
    </physiologicalReaction>
</comment>
<keyword evidence="8" id="KW-0411">Iron-sulfur</keyword>
<dbReference type="EC" id="4.2.1.9" evidence="14"/>
<dbReference type="GO" id="GO:0004160">
    <property type="term" value="F:dihydroxy-acid dehydratase activity"/>
    <property type="evidence" value="ECO:0007669"/>
    <property type="project" value="UniProtKB-EC"/>
</dbReference>
<dbReference type="NCBIfam" id="TIGR00110">
    <property type="entry name" value="ilvD"/>
    <property type="match status" value="1"/>
</dbReference>
<dbReference type="Pfam" id="PF24877">
    <property type="entry name" value="ILV_EDD_C"/>
    <property type="match status" value="1"/>
</dbReference>
<dbReference type="SUPFAM" id="SSF52016">
    <property type="entry name" value="LeuD/IlvD-like"/>
    <property type="match status" value="1"/>
</dbReference>
<evidence type="ECO:0000256" key="16">
    <source>
        <dbReference type="ARBA" id="ARBA00052865"/>
    </source>
</evidence>
<comment type="catalytic activity">
    <reaction evidence="16">
        <text>(2R,3R)-2,3-dihydroxy-3-methylpentanoate = (S)-3-methyl-2-oxopentanoate + H2O</text>
        <dbReference type="Rhea" id="RHEA:27694"/>
        <dbReference type="ChEBI" id="CHEBI:15377"/>
        <dbReference type="ChEBI" id="CHEBI:35146"/>
        <dbReference type="ChEBI" id="CHEBI:49258"/>
        <dbReference type="EC" id="4.2.1.9"/>
    </reaction>
    <physiologicalReaction direction="left-to-right" evidence="16">
        <dbReference type="Rhea" id="RHEA:27695"/>
    </physiologicalReaction>
</comment>
<evidence type="ECO:0000256" key="9">
    <source>
        <dbReference type="ARBA" id="ARBA00023239"/>
    </source>
</evidence>
<comment type="cofactor">
    <cofactor evidence="1">
        <name>Mg(2+)</name>
        <dbReference type="ChEBI" id="CHEBI:18420"/>
    </cofactor>
</comment>
<comment type="similarity">
    <text evidence="2">Belongs to the IlvD/Edd family.</text>
</comment>
<dbReference type="AlphaFoldDB" id="A0A409X9P2"/>
<keyword evidence="6" id="KW-0460">Magnesium</keyword>
<evidence type="ECO:0000256" key="7">
    <source>
        <dbReference type="ARBA" id="ARBA00023004"/>
    </source>
</evidence>
<dbReference type="InterPro" id="IPR056740">
    <property type="entry name" value="ILV_EDD_C"/>
</dbReference>
<evidence type="ECO:0000256" key="3">
    <source>
        <dbReference type="ARBA" id="ARBA00022605"/>
    </source>
</evidence>
<dbReference type="EMBL" id="NHYD01002281">
    <property type="protein sequence ID" value="PPQ87486.1"/>
    <property type="molecule type" value="Genomic_DNA"/>
</dbReference>
<evidence type="ECO:0000256" key="10">
    <source>
        <dbReference type="ARBA" id="ARBA00023304"/>
    </source>
</evidence>
<feature type="domain" description="Dihydroxy-acid/6-phosphogluconate dehydratase C-terminal" evidence="18">
    <location>
        <begin position="395"/>
        <end position="569"/>
    </location>
</feature>
<dbReference type="InterPro" id="IPR050165">
    <property type="entry name" value="DHAD_IlvD/Edd"/>
</dbReference>
<evidence type="ECO:0000313" key="19">
    <source>
        <dbReference type="EMBL" id="PPQ87486.1"/>
    </source>
</evidence>
<dbReference type="OrthoDB" id="3851628at2759"/>
<dbReference type="InterPro" id="IPR037237">
    <property type="entry name" value="IlvD/EDD_N"/>
</dbReference>
<dbReference type="GO" id="GO:0009097">
    <property type="term" value="P:isoleucine biosynthetic process"/>
    <property type="evidence" value="ECO:0007669"/>
    <property type="project" value="UniProtKB-UniPathway"/>
</dbReference>
<dbReference type="InterPro" id="IPR000581">
    <property type="entry name" value="ILV_EDD_N"/>
</dbReference>
<dbReference type="PANTHER" id="PTHR21000">
    <property type="entry name" value="DIHYDROXY-ACID DEHYDRATASE DAD"/>
    <property type="match status" value="1"/>
</dbReference>
<dbReference type="InterPro" id="IPR042096">
    <property type="entry name" value="Dihydro-acid_dehy_C"/>
</dbReference>
<dbReference type="Pfam" id="PF00920">
    <property type="entry name" value="ILVD_EDD_N"/>
    <property type="match status" value="1"/>
</dbReference>
<dbReference type="PANTHER" id="PTHR21000:SF5">
    <property type="entry name" value="DIHYDROXY-ACID DEHYDRATASE, MITOCHONDRIAL"/>
    <property type="match status" value="1"/>
</dbReference>
<keyword evidence="4" id="KW-0001">2Fe-2S</keyword>
<dbReference type="InterPro" id="IPR004404">
    <property type="entry name" value="DihydroxyA_deHydtase"/>
</dbReference>
<keyword evidence="20" id="KW-1185">Reference proteome</keyword>
<evidence type="ECO:0000259" key="18">
    <source>
        <dbReference type="Pfam" id="PF24877"/>
    </source>
</evidence>
<dbReference type="GO" id="GO:0005739">
    <property type="term" value="C:mitochondrion"/>
    <property type="evidence" value="ECO:0007669"/>
    <property type="project" value="TreeGrafter"/>
</dbReference>
<evidence type="ECO:0000256" key="6">
    <source>
        <dbReference type="ARBA" id="ARBA00022842"/>
    </source>
</evidence>
<comment type="pathway">
    <text evidence="12">Amino-acid biosynthesis; L-valine biosynthesis; L-valine from pyruvate: step 3/4.</text>
</comment>
<gene>
    <name evidence="19" type="ORF">CVT25_008222</name>
</gene>
<protein>
    <recommendedName>
        <fullName evidence="14">dihydroxy-acid dehydratase</fullName>
        <ecNumber evidence="14">4.2.1.9</ecNumber>
    </recommendedName>
</protein>
<evidence type="ECO:0000256" key="14">
    <source>
        <dbReference type="ARBA" id="ARBA00029490"/>
    </source>
</evidence>
<evidence type="ECO:0000313" key="20">
    <source>
        <dbReference type="Proteomes" id="UP000283269"/>
    </source>
</evidence>
<keyword evidence="7" id="KW-0408">Iron</keyword>
<keyword evidence="3" id="KW-0028">Amino-acid biosynthesis</keyword>
<evidence type="ECO:0000256" key="12">
    <source>
        <dbReference type="ARBA" id="ARBA00029436"/>
    </source>
</evidence>
<dbReference type="InterPro" id="IPR020558">
    <property type="entry name" value="DiOHA_6PGluconate_deHydtase_CS"/>
</dbReference>
<comment type="cofactor">
    <cofactor evidence="15">
        <name>[2Fe-2S] cluster</name>
        <dbReference type="ChEBI" id="CHEBI:190135"/>
    </cofactor>
</comment>
<organism evidence="19 20">
    <name type="scientific">Psilocybe cyanescens</name>
    <dbReference type="NCBI Taxonomy" id="93625"/>
    <lineage>
        <taxon>Eukaryota</taxon>
        <taxon>Fungi</taxon>
        <taxon>Dikarya</taxon>
        <taxon>Basidiomycota</taxon>
        <taxon>Agaricomycotina</taxon>
        <taxon>Agaricomycetes</taxon>
        <taxon>Agaricomycetidae</taxon>
        <taxon>Agaricales</taxon>
        <taxon>Agaricineae</taxon>
        <taxon>Strophariaceae</taxon>
        <taxon>Psilocybe</taxon>
    </lineage>
</organism>
<feature type="domain" description="Dihydroxy-acid/6-phosphogluconate dehydratase N-terminal" evidence="17">
    <location>
        <begin position="54"/>
        <end position="382"/>
    </location>
</feature>
<reference evidence="19 20" key="1">
    <citation type="journal article" date="2018" name="Evol. Lett.">
        <title>Horizontal gene cluster transfer increased hallucinogenic mushroom diversity.</title>
        <authorList>
            <person name="Reynolds H.T."/>
            <person name="Vijayakumar V."/>
            <person name="Gluck-Thaler E."/>
            <person name="Korotkin H.B."/>
            <person name="Matheny P.B."/>
            <person name="Slot J.C."/>
        </authorList>
    </citation>
    <scope>NUCLEOTIDE SEQUENCE [LARGE SCALE GENOMIC DNA]</scope>
    <source>
        <strain evidence="19 20">2631</strain>
    </source>
</reference>
<dbReference type="InParanoid" id="A0A409X9P2"/>
<dbReference type="GO" id="GO:0051537">
    <property type="term" value="F:2 iron, 2 sulfur cluster binding"/>
    <property type="evidence" value="ECO:0007669"/>
    <property type="project" value="UniProtKB-KW"/>
</dbReference>
<evidence type="ECO:0000256" key="1">
    <source>
        <dbReference type="ARBA" id="ARBA00001946"/>
    </source>
</evidence>
<evidence type="ECO:0000256" key="8">
    <source>
        <dbReference type="ARBA" id="ARBA00023014"/>
    </source>
</evidence>
<dbReference type="UniPathway" id="UPA00049">
    <property type="reaction ID" value="UER00061"/>
</dbReference>
<evidence type="ECO:0000256" key="13">
    <source>
        <dbReference type="ARBA" id="ARBA00029437"/>
    </source>
</evidence>
<evidence type="ECO:0000256" key="5">
    <source>
        <dbReference type="ARBA" id="ARBA00022723"/>
    </source>
</evidence>
<comment type="caution">
    <text evidence="19">The sequence shown here is derived from an EMBL/GenBank/DDBJ whole genome shotgun (WGS) entry which is preliminary data.</text>
</comment>
<keyword evidence="9" id="KW-0456">Lyase</keyword>
<dbReference type="PROSITE" id="PS00886">
    <property type="entry name" value="ILVD_EDD_1"/>
    <property type="match status" value="1"/>
</dbReference>